<dbReference type="RefSeq" id="WP_310536722.1">
    <property type="nucleotide sequence ID" value="NZ_BAAAOC010000022.1"/>
</dbReference>
<protein>
    <submittedName>
        <fullName evidence="5">ABC transporter substrate-binding protein</fullName>
    </submittedName>
</protein>
<evidence type="ECO:0000256" key="2">
    <source>
        <dbReference type="ARBA" id="ARBA00022448"/>
    </source>
</evidence>
<organism evidence="5 6">
    <name type="scientific">Nesterenkonia flava</name>
    <dbReference type="NCBI Taxonomy" id="469799"/>
    <lineage>
        <taxon>Bacteria</taxon>
        <taxon>Bacillati</taxon>
        <taxon>Actinomycetota</taxon>
        <taxon>Actinomycetes</taxon>
        <taxon>Micrococcales</taxon>
        <taxon>Micrococcaceae</taxon>
        <taxon>Nesterenkonia</taxon>
    </lineage>
</organism>
<feature type="domain" description="Solute-binding protein family 5" evidence="4">
    <location>
        <begin position="18"/>
        <end position="364"/>
    </location>
</feature>
<reference evidence="6" key="1">
    <citation type="submission" date="2023-07" db="EMBL/GenBank/DDBJ databases">
        <title>Description of three actinobacteria isolated from air of manufacturing shop in a pharmaceutical factory.</title>
        <authorList>
            <person name="Zhang D.-F."/>
        </authorList>
    </citation>
    <scope>NUCLEOTIDE SEQUENCE [LARGE SCALE GENOMIC DNA]</scope>
    <source>
        <strain evidence="6">CCTCC AB 207010</strain>
    </source>
</reference>
<dbReference type="InterPro" id="IPR030678">
    <property type="entry name" value="Peptide/Ni-bd"/>
</dbReference>
<comment type="similarity">
    <text evidence="1">Belongs to the bacterial solute-binding protein 5 family.</text>
</comment>
<dbReference type="Pfam" id="PF00496">
    <property type="entry name" value="SBP_bac_5"/>
    <property type="match status" value="1"/>
</dbReference>
<dbReference type="InterPro" id="IPR000914">
    <property type="entry name" value="SBP_5_dom"/>
</dbReference>
<dbReference type="SUPFAM" id="SSF53850">
    <property type="entry name" value="Periplasmic binding protein-like II"/>
    <property type="match status" value="1"/>
</dbReference>
<dbReference type="Gene3D" id="3.10.105.10">
    <property type="entry name" value="Dipeptide-binding Protein, Domain 3"/>
    <property type="match status" value="1"/>
</dbReference>
<keyword evidence="2" id="KW-0813">Transport</keyword>
<dbReference type="Gene3D" id="3.40.190.10">
    <property type="entry name" value="Periplasmic binding protein-like II"/>
    <property type="match status" value="1"/>
</dbReference>
<keyword evidence="6" id="KW-1185">Reference proteome</keyword>
<sequence length="468" mass="52607">MVGSTMMEPLVKITDEYEIVPWLARDWDVSDDGLEITLRLQEDVQWHDGEAFTAEDVKFNLEEVIQYQYIAGDAAASIGSVEAPDEHTVVIHMDEPYGPFFEMLAVQSMIPQHIYEGTDFLTNEANSAPVGTGPMVFDSFTEGEEVVVTGNENYWAGEVEIDRLIFPVFPDPNAQDLALLSGELDRGGVSASRYEDIEAEPELETSTRGSMQWMAFFNMNTDVEELQDPQVRQLVYSAIDRRRVHEVAVPHNSELAESIYPDPLDWAHSPNVNYLEDFAYDVEAISQGLDDAGYPVGSNGCRFSLELTYMAPDPNARQIAEVVQASMDEVGICIDLNGIDNNVYQDLIYVERDFEVTVLVGATETDPNLGITIWHECNEDGVHSRNPSGHCDEELDRLAEQALRAVDEAERGRYLQEFEERAAEVMVSAPIAHVWGLNAYNAQKWDGADLPTRHIPIDWHEIRPAQRD</sequence>
<dbReference type="EMBL" id="JAVKGT010000008">
    <property type="protein sequence ID" value="MDR5711337.1"/>
    <property type="molecule type" value="Genomic_DNA"/>
</dbReference>
<evidence type="ECO:0000313" key="5">
    <source>
        <dbReference type="EMBL" id="MDR5711337.1"/>
    </source>
</evidence>
<dbReference type="InterPro" id="IPR039424">
    <property type="entry name" value="SBP_5"/>
</dbReference>
<name>A0ABU1FSY4_9MICC</name>
<evidence type="ECO:0000256" key="1">
    <source>
        <dbReference type="ARBA" id="ARBA00005695"/>
    </source>
</evidence>
<comment type="caution">
    <text evidence="5">The sequence shown here is derived from an EMBL/GenBank/DDBJ whole genome shotgun (WGS) entry which is preliminary data.</text>
</comment>
<dbReference type="Gene3D" id="3.90.76.10">
    <property type="entry name" value="Dipeptide-binding Protein, Domain 1"/>
    <property type="match status" value="1"/>
</dbReference>
<evidence type="ECO:0000259" key="4">
    <source>
        <dbReference type="Pfam" id="PF00496"/>
    </source>
</evidence>
<proteinExistence type="inferred from homology"/>
<dbReference type="PANTHER" id="PTHR30290:SF9">
    <property type="entry name" value="OLIGOPEPTIDE-BINDING PROTEIN APPA"/>
    <property type="match status" value="1"/>
</dbReference>
<dbReference type="PIRSF" id="PIRSF002741">
    <property type="entry name" value="MppA"/>
    <property type="match status" value="1"/>
</dbReference>
<gene>
    <name evidence="5" type="ORF">RH857_04195</name>
</gene>
<keyword evidence="3" id="KW-0732">Signal</keyword>
<evidence type="ECO:0000313" key="6">
    <source>
        <dbReference type="Proteomes" id="UP001260872"/>
    </source>
</evidence>
<accession>A0ABU1FSY4</accession>
<dbReference type="PANTHER" id="PTHR30290">
    <property type="entry name" value="PERIPLASMIC BINDING COMPONENT OF ABC TRANSPORTER"/>
    <property type="match status" value="1"/>
</dbReference>
<evidence type="ECO:0000256" key="3">
    <source>
        <dbReference type="ARBA" id="ARBA00022729"/>
    </source>
</evidence>
<dbReference type="Proteomes" id="UP001260872">
    <property type="component" value="Unassembled WGS sequence"/>
</dbReference>